<dbReference type="PANTHER" id="PTHR31374:SF29">
    <property type="entry name" value="SAUR-LIKE AUXIN-RESPONSIVE PROTEIN FAMILY"/>
    <property type="match status" value="1"/>
</dbReference>
<sequence>MINFPRMGGGEIKSILHFPHLHINQGAKNKQSKKDVHVPKGYLAIKVGQAEEEQQRFIVPVSYFNHPLFIQLLKEAEEVYGFHHKGTITIPCHVEQFRCVQGKIDKHQHHHHHLHVPCFRA</sequence>
<comment type="caution">
    <text evidence="2">The sequence shown here is derived from an EMBL/GenBank/DDBJ whole genome shotgun (WGS) entry which is preliminary data.</text>
</comment>
<dbReference type="AlphaFoldDB" id="A0A2G2YYC4"/>
<dbReference type="InterPro" id="IPR003676">
    <property type="entry name" value="SAUR_fam"/>
</dbReference>
<evidence type="ECO:0000313" key="2">
    <source>
        <dbReference type="EMBL" id="PHT74762.1"/>
    </source>
</evidence>
<dbReference type="Proteomes" id="UP000222542">
    <property type="component" value="Unassembled WGS sequence"/>
</dbReference>
<dbReference type="OMA" id="MINFPRM"/>
<evidence type="ECO:0000256" key="1">
    <source>
        <dbReference type="ARBA" id="ARBA00006974"/>
    </source>
</evidence>
<dbReference type="GO" id="GO:0009733">
    <property type="term" value="P:response to auxin"/>
    <property type="evidence" value="ECO:0007669"/>
    <property type="project" value="InterPro"/>
</dbReference>
<protein>
    <submittedName>
        <fullName evidence="2">Auxin-responsive protein SAUR32</fullName>
    </submittedName>
</protein>
<dbReference type="Pfam" id="PF02519">
    <property type="entry name" value="Auxin_inducible"/>
    <property type="match status" value="1"/>
</dbReference>
<proteinExistence type="inferred from homology"/>
<reference evidence="2 3" key="1">
    <citation type="journal article" date="2014" name="Nat. Genet.">
        <title>Genome sequence of the hot pepper provides insights into the evolution of pungency in Capsicum species.</title>
        <authorList>
            <person name="Kim S."/>
            <person name="Park M."/>
            <person name="Yeom S.I."/>
            <person name="Kim Y.M."/>
            <person name="Lee J.M."/>
            <person name="Lee H.A."/>
            <person name="Seo E."/>
            <person name="Choi J."/>
            <person name="Cheong K."/>
            <person name="Kim K.T."/>
            <person name="Jung K."/>
            <person name="Lee G.W."/>
            <person name="Oh S.K."/>
            <person name="Bae C."/>
            <person name="Kim S.B."/>
            <person name="Lee H.Y."/>
            <person name="Kim S.Y."/>
            <person name="Kim M.S."/>
            <person name="Kang B.C."/>
            <person name="Jo Y.D."/>
            <person name="Yang H.B."/>
            <person name="Jeong H.J."/>
            <person name="Kang W.H."/>
            <person name="Kwon J.K."/>
            <person name="Shin C."/>
            <person name="Lim J.Y."/>
            <person name="Park J.H."/>
            <person name="Huh J.H."/>
            <person name="Kim J.S."/>
            <person name="Kim B.D."/>
            <person name="Cohen O."/>
            <person name="Paran I."/>
            <person name="Suh M.C."/>
            <person name="Lee S.B."/>
            <person name="Kim Y.K."/>
            <person name="Shin Y."/>
            <person name="Noh S.J."/>
            <person name="Park J."/>
            <person name="Seo Y.S."/>
            <person name="Kwon S.Y."/>
            <person name="Kim H.A."/>
            <person name="Park J.M."/>
            <person name="Kim H.J."/>
            <person name="Choi S.B."/>
            <person name="Bosland P.W."/>
            <person name="Reeves G."/>
            <person name="Jo S.H."/>
            <person name="Lee B.W."/>
            <person name="Cho H.T."/>
            <person name="Choi H.S."/>
            <person name="Lee M.S."/>
            <person name="Yu Y."/>
            <person name="Do Choi Y."/>
            <person name="Park B.S."/>
            <person name="van Deynze A."/>
            <person name="Ashrafi H."/>
            <person name="Hill T."/>
            <person name="Kim W.T."/>
            <person name="Pai H.S."/>
            <person name="Ahn H.K."/>
            <person name="Yeam I."/>
            <person name="Giovannoni J.J."/>
            <person name="Rose J.K."/>
            <person name="Sorensen I."/>
            <person name="Lee S.J."/>
            <person name="Kim R.W."/>
            <person name="Choi I.Y."/>
            <person name="Choi B.S."/>
            <person name="Lim J.S."/>
            <person name="Lee Y.H."/>
            <person name="Choi D."/>
        </authorList>
    </citation>
    <scope>NUCLEOTIDE SEQUENCE [LARGE SCALE GENOMIC DNA]</scope>
    <source>
        <strain evidence="3">cv. CM334</strain>
    </source>
</reference>
<accession>A0A2G2YYC4</accession>
<gene>
    <name evidence="2" type="ORF">T459_22039</name>
</gene>
<dbReference type="EMBL" id="AYRZ02000008">
    <property type="protein sequence ID" value="PHT74762.1"/>
    <property type="molecule type" value="Genomic_DNA"/>
</dbReference>
<organism evidence="2 3">
    <name type="scientific">Capsicum annuum</name>
    <name type="common">Capsicum pepper</name>
    <dbReference type="NCBI Taxonomy" id="4072"/>
    <lineage>
        <taxon>Eukaryota</taxon>
        <taxon>Viridiplantae</taxon>
        <taxon>Streptophyta</taxon>
        <taxon>Embryophyta</taxon>
        <taxon>Tracheophyta</taxon>
        <taxon>Spermatophyta</taxon>
        <taxon>Magnoliopsida</taxon>
        <taxon>eudicotyledons</taxon>
        <taxon>Gunneridae</taxon>
        <taxon>Pentapetalae</taxon>
        <taxon>asterids</taxon>
        <taxon>lamiids</taxon>
        <taxon>Solanales</taxon>
        <taxon>Solanaceae</taxon>
        <taxon>Solanoideae</taxon>
        <taxon>Capsiceae</taxon>
        <taxon>Capsicum</taxon>
    </lineage>
</organism>
<dbReference type="Gramene" id="PHT74762">
    <property type="protein sequence ID" value="PHT74762"/>
    <property type="gene ID" value="T459_22039"/>
</dbReference>
<name>A0A2G2YYC4_CAPAN</name>
<dbReference type="PANTHER" id="PTHR31374">
    <property type="entry name" value="AUXIN-INDUCED PROTEIN-LIKE-RELATED"/>
    <property type="match status" value="1"/>
</dbReference>
<reference evidence="2 3" key="2">
    <citation type="journal article" date="2017" name="Genome Biol.">
        <title>New reference genome sequences of hot pepper reveal the massive evolution of plant disease-resistance genes by retroduplication.</title>
        <authorList>
            <person name="Kim S."/>
            <person name="Park J."/>
            <person name="Yeom S.I."/>
            <person name="Kim Y.M."/>
            <person name="Seo E."/>
            <person name="Kim K.T."/>
            <person name="Kim M.S."/>
            <person name="Lee J.M."/>
            <person name="Cheong K."/>
            <person name="Shin H.S."/>
            <person name="Kim S.B."/>
            <person name="Han K."/>
            <person name="Lee J."/>
            <person name="Park M."/>
            <person name="Lee H.A."/>
            <person name="Lee H.Y."/>
            <person name="Lee Y."/>
            <person name="Oh S."/>
            <person name="Lee J.H."/>
            <person name="Choi E."/>
            <person name="Choi E."/>
            <person name="Lee S.E."/>
            <person name="Jeon J."/>
            <person name="Kim H."/>
            <person name="Choi G."/>
            <person name="Song H."/>
            <person name="Lee J."/>
            <person name="Lee S.C."/>
            <person name="Kwon J.K."/>
            <person name="Lee H.Y."/>
            <person name="Koo N."/>
            <person name="Hong Y."/>
            <person name="Kim R.W."/>
            <person name="Kang W.H."/>
            <person name="Huh J.H."/>
            <person name="Kang B.C."/>
            <person name="Yang T.J."/>
            <person name="Lee Y.H."/>
            <person name="Bennetzen J.L."/>
            <person name="Choi D."/>
        </authorList>
    </citation>
    <scope>NUCLEOTIDE SEQUENCE [LARGE SCALE GENOMIC DNA]</scope>
    <source>
        <strain evidence="3">cv. CM334</strain>
    </source>
</reference>
<evidence type="ECO:0000313" key="3">
    <source>
        <dbReference type="Proteomes" id="UP000222542"/>
    </source>
</evidence>
<comment type="similarity">
    <text evidence="1">Belongs to the ARG7 family.</text>
</comment>
<dbReference type="STRING" id="4072.A0A2G2YYC4"/>
<keyword evidence="3" id="KW-1185">Reference proteome</keyword>